<feature type="transmembrane region" description="Helical" evidence="7">
    <location>
        <begin position="689"/>
        <end position="708"/>
    </location>
</feature>
<evidence type="ECO:0000256" key="5">
    <source>
        <dbReference type="ARBA" id="ARBA00023136"/>
    </source>
</evidence>
<evidence type="ECO:0000259" key="8">
    <source>
        <dbReference type="PROSITE" id="PS50850"/>
    </source>
</evidence>
<evidence type="ECO:0000256" key="3">
    <source>
        <dbReference type="ARBA" id="ARBA00022692"/>
    </source>
</evidence>
<comment type="caution">
    <text evidence="9">The sequence shown here is derived from an EMBL/GenBank/DDBJ whole genome shotgun (WGS) entry which is preliminary data.</text>
</comment>
<accession>A0A8H4FN59</accession>
<dbReference type="Proteomes" id="UP000613401">
    <property type="component" value="Unassembled WGS sequence"/>
</dbReference>
<feature type="transmembrane region" description="Helical" evidence="7">
    <location>
        <begin position="809"/>
        <end position="829"/>
    </location>
</feature>
<name>A0A8H4FN59_COLGL</name>
<protein>
    <submittedName>
        <fullName evidence="9">Pantothenate transporter liz1</fullName>
    </submittedName>
</protein>
<keyword evidence="10" id="KW-1185">Reference proteome</keyword>
<feature type="domain" description="Major facilitator superfamily (MFS) profile" evidence="8">
    <location>
        <begin position="424"/>
        <end position="834"/>
    </location>
</feature>
<evidence type="ECO:0000256" key="4">
    <source>
        <dbReference type="ARBA" id="ARBA00022989"/>
    </source>
</evidence>
<proteinExistence type="predicted"/>
<dbReference type="GO" id="GO:0005886">
    <property type="term" value="C:plasma membrane"/>
    <property type="evidence" value="ECO:0007669"/>
    <property type="project" value="TreeGrafter"/>
</dbReference>
<gene>
    <name evidence="9" type="ORF">GCG54_00013036</name>
</gene>
<keyword evidence="3 7" id="KW-0812">Transmembrane</keyword>
<comment type="subcellular location">
    <subcellularLocation>
        <location evidence="1">Membrane</location>
        <topology evidence="1">Multi-pass membrane protein</topology>
    </subcellularLocation>
</comment>
<feature type="transmembrane region" description="Helical" evidence="7">
    <location>
        <begin position="424"/>
        <end position="442"/>
    </location>
</feature>
<evidence type="ECO:0000313" key="9">
    <source>
        <dbReference type="EMBL" id="KAF3808398.1"/>
    </source>
</evidence>
<keyword evidence="2" id="KW-0813">Transport</keyword>
<feature type="transmembrane region" description="Helical" evidence="7">
    <location>
        <begin position="550"/>
        <end position="573"/>
    </location>
</feature>
<feature type="transmembrane region" description="Helical" evidence="7">
    <location>
        <begin position="651"/>
        <end position="669"/>
    </location>
</feature>
<feature type="transmembrane region" description="Helical" evidence="7">
    <location>
        <begin position="775"/>
        <end position="797"/>
    </location>
</feature>
<reference evidence="9" key="2">
    <citation type="submission" date="2020-03" db="EMBL/GenBank/DDBJ databases">
        <authorList>
            <person name="Fu F.-F."/>
            <person name="Chen J."/>
        </authorList>
    </citation>
    <scope>NUCLEOTIDE SEQUENCE</scope>
    <source>
        <strain evidence="9">Lc1</strain>
    </source>
</reference>
<evidence type="ECO:0000256" key="1">
    <source>
        <dbReference type="ARBA" id="ARBA00004141"/>
    </source>
</evidence>
<reference evidence="9" key="1">
    <citation type="journal article" date="2020" name="Phytopathology">
        <title>Genome sequence and comparative analysis of Colletotrichum gloeosporioides isolated from Liriodendron leaves.</title>
        <authorList>
            <person name="Fu F.F."/>
            <person name="Hao Z."/>
            <person name="Wang P."/>
            <person name="Lu Y."/>
            <person name="Xue L.J."/>
            <person name="Wei G."/>
            <person name="Tian Y."/>
            <person name="Baishi H."/>
            <person name="Xu H."/>
            <person name="Shi J."/>
            <person name="Cheng T."/>
            <person name="Wang G."/>
            <person name="Yi Y."/>
            <person name="Chen J."/>
        </authorList>
    </citation>
    <scope>NUCLEOTIDE SEQUENCE</scope>
    <source>
        <strain evidence="9">Lc1</strain>
    </source>
</reference>
<sequence>MNLKNLWHALPLTSGFFASTCPSEIHATIPESDGHWVSDRRSRSIHQIHSILETCPEVTTLDLRFALIGCVGFPERWSLPLNPAGNTKYLSAIRDLSLDGYNFGDFESNYISLHGWDHTLQWITSGNAFKFLKWRLLPRDQRAKTNLELWLEAMDFSQLQSLSIRCDSCRDSSVDLIAKLLAPKLPSLRSLSVNGPEMLDFILSIPAGSLCQFTWIKPQYSEETLRLILEHHGSSLTGLEWRSAETLYRPRPLLPMPILRDIGNLAPRLKALTIDLNRHNTSWPLDDMATLMKSIPGTLSNLTIYFEMASEYRRQKNDFDWDGRGEAIEEFAQPLLNSTTAQELARFLQDHGGKGGAQAQYKTRMADITVSEASPLLPAASSSSSSLPPRHPAAASDMASRIKTALWGPPSVERSLLIKLDFTVLIYFSVVWFLFGINRASYSTAYISGMKEDLNFQGKDFNYMHTIYLVTYAVFQIPSTSILTIVKPRYVFVAANTVWSVLTLVTFRATHVYQVFILNGFEGAFSAIAYVGAHFIYGSWYKQSELATRAAVFCAFGNLGNMAGGWIQAGLLASLSNGPIAPWRLIFVVVSCVTIPFAVFGWFAIPDLPEHRSARFLTPEERELAVTRLGRTKAKEWDLSIFRRVLLSWQFWLLPTVFMLYSLSVQAIQNNVMPLWMASRGYSVIQQNNYPTAIYATGIVATFIYCAVSDKLRSRWQASLCIGFTFIVSSAILISDPPDAGYFFAFYLMGTTYAPQALWYSWMADLTAHDLQLRAITTGFMNSFDFAFVTWWPLIFYPVTDAPNYRKGYIASLVTGALTVPVILLIAFLERRGTRNGTIAGNINDGSYSDEYTNTVEHTNANERTNTDEDANTAKGAEIATDVSRR</sequence>
<feature type="transmembrane region" description="Helical" evidence="7">
    <location>
        <begin position="715"/>
        <end position="734"/>
    </location>
</feature>
<dbReference type="InterPro" id="IPR011701">
    <property type="entry name" value="MFS"/>
</dbReference>
<feature type="transmembrane region" description="Helical" evidence="7">
    <location>
        <begin position="585"/>
        <end position="605"/>
    </location>
</feature>
<evidence type="ECO:0000313" key="10">
    <source>
        <dbReference type="Proteomes" id="UP000613401"/>
    </source>
</evidence>
<feature type="region of interest" description="Disordered" evidence="6">
    <location>
        <begin position="858"/>
        <end position="886"/>
    </location>
</feature>
<dbReference type="EMBL" id="WVTB01000021">
    <property type="protein sequence ID" value="KAF3808398.1"/>
    <property type="molecule type" value="Genomic_DNA"/>
</dbReference>
<feature type="transmembrane region" description="Helical" evidence="7">
    <location>
        <begin position="516"/>
        <end position="538"/>
    </location>
</feature>
<keyword evidence="5 7" id="KW-0472">Membrane</keyword>
<dbReference type="InterPro" id="IPR036259">
    <property type="entry name" value="MFS_trans_sf"/>
</dbReference>
<dbReference type="InterPro" id="IPR020846">
    <property type="entry name" value="MFS_dom"/>
</dbReference>
<dbReference type="FunFam" id="1.20.1250.20:FF:000386">
    <property type="entry name" value="MFS general substrate transporter"/>
    <property type="match status" value="1"/>
</dbReference>
<dbReference type="RefSeq" id="XP_045267557.1">
    <property type="nucleotide sequence ID" value="XM_045412899.1"/>
</dbReference>
<dbReference type="GO" id="GO:0015233">
    <property type="term" value="F:pantothenate transmembrane transporter activity"/>
    <property type="evidence" value="ECO:0007669"/>
    <property type="project" value="TreeGrafter"/>
</dbReference>
<dbReference type="GeneID" id="69020153"/>
<dbReference type="Pfam" id="PF07690">
    <property type="entry name" value="MFS_1"/>
    <property type="match status" value="1"/>
</dbReference>
<feature type="transmembrane region" description="Helical" evidence="7">
    <location>
        <begin position="462"/>
        <end position="483"/>
    </location>
</feature>
<evidence type="ECO:0000256" key="7">
    <source>
        <dbReference type="SAM" id="Phobius"/>
    </source>
</evidence>
<dbReference type="Gene3D" id="1.20.1250.20">
    <property type="entry name" value="MFS general substrate transporter like domains"/>
    <property type="match status" value="2"/>
</dbReference>
<dbReference type="GO" id="GO:0098717">
    <property type="term" value="P:pantothenate import across plasma membrane"/>
    <property type="evidence" value="ECO:0007669"/>
    <property type="project" value="TreeGrafter"/>
</dbReference>
<dbReference type="PANTHER" id="PTHR43791:SF4">
    <property type="entry name" value="PANTOTHENATE TRANSPORTER FEN2"/>
    <property type="match status" value="1"/>
</dbReference>
<dbReference type="PANTHER" id="PTHR43791">
    <property type="entry name" value="PERMEASE-RELATED"/>
    <property type="match status" value="1"/>
</dbReference>
<organism evidence="9 10">
    <name type="scientific">Colletotrichum gloeosporioides</name>
    <name type="common">Anthracnose fungus</name>
    <name type="synonym">Glomerella cingulata</name>
    <dbReference type="NCBI Taxonomy" id="474922"/>
    <lineage>
        <taxon>Eukaryota</taxon>
        <taxon>Fungi</taxon>
        <taxon>Dikarya</taxon>
        <taxon>Ascomycota</taxon>
        <taxon>Pezizomycotina</taxon>
        <taxon>Sordariomycetes</taxon>
        <taxon>Hypocreomycetidae</taxon>
        <taxon>Glomerellales</taxon>
        <taxon>Glomerellaceae</taxon>
        <taxon>Colletotrichum</taxon>
        <taxon>Colletotrichum gloeosporioides species complex</taxon>
    </lineage>
</organism>
<keyword evidence="4 7" id="KW-1133">Transmembrane helix</keyword>
<dbReference type="PROSITE" id="PS50850">
    <property type="entry name" value="MFS"/>
    <property type="match status" value="1"/>
</dbReference>
<dbReference type="AlphaFoldDB" id="A0A8H4FN59"/>
<feature type="transmembrane region" description="Helical" evidence="7">
    <location>
        <begin position="490"/>
        <end position="510"/>
    </location>
</feature>
<evidence type="ECO:0000256" key="2">
    <source>
        <dbReference type="ARBA" id="ARBA00022448"/>
    </source>
</evidence>
<feature type="transmembrane region" description="Helical" evidence="7">
    <location>
        <begin position="740"/>
        <end position="763"/>
    </location>
</feature>
<evidence type="ECO:0000256" key="6">
    <source>
        <dbReference type="SAM" id="MobiDB-lite"/>
    </source>
</evidence>
<dbReference type="SUPFAM" id="SSF103473">
    <property type="entry name" value="MFS general substrate transporter"/>
    <property type="match status" value="1"/>
</dbReference>